<feature type="domain" description="Beta-lactamase-related" evidence="2">
    <location>
        <begin position="99"/>
        <end position="371"/>
    </location>
</feature>
<dbReference type="PANTHER" id="PTHR43283:SF14">
    <property type="entry name" value="BLL8153 PROTEIN"/>
    <property type="match status" value="1"/>
</dbReference>
<organism evidence="3 4">
    <name type="scientific">SAR92 clade bacterium H455</name>
    <dbReference type="NCBI Taxonomy" id="2974818"/>
    <lineage>
        <taxon>Bacteria</taxon>
        <taxon>Pseudomonadati</taxon>
        <taxon>Pseudomonadota</taxon>
        <taxon>Gammaproteobacteria</taxon>
        <taxon>Cellvibrionales</taxon>
        <taxon>Porticoccaceae</taxon>
        <taxon>SAR92 clade</taxon>
    </lineage>
</organism>
<dbReference type="SUPFAM" id="SSF56601">
    <property type="entry name" value="beta-lactamase/transpeptidase-like"/>
    <property type="match status" value="1"/>
</dbReference>
<keyword evidence="1" id="KW-0812">Transmembrane</keyword>
<dbReference type="Proteomes" id="UP001059934">
    <property type="component" value="Chromosome"/>
</dbReference>
<dbReference type="InterPro" id="IPR050789">
    <property type="entry name" value="Diverse_Enzym_Activities"/>
</dbReference>
<keyword evidence="1" id="KW-1133">Transmembrane helix</keyword>
<protein>
    <submittedName>
        <fullName evidence="3">Beta-lactamase family protein</fullName>
    </submittedName>
</protein>
<proteinExistence type="predicted"/>
<dbReference type="InterPro" id="IPR001466">
    <property type="entry name" value="Beta-lactam-related"/>
</dbReference>
<evidence type="ECO:0000313" key="3">
    <source>
        <dbReference type="EMBL" id="UVW33952.1"/>
    </source>
</evidence>
<keyword evidence="1" id="KW-0472">Membrane</keyword>
<keyword evidence="4" id="KW-1185">Reference proteome</keyword>
<sequence>MTIARNSVLIGVTVVIIGGFWALPKMQSLYRAVHLFDPDRIVENFRSADQLGAISIMSASAQPRPYSQGTAIELPEDFLFAGQALNTEQFLADSWTTGLLVIQNDQIVHEAYTLGHSKSTRTISWSMAKSFISAMMGIAVDEGSIASIEQTVDTYAPELKGSGYEGVRIKDVLQMSSGIDFNENYADFNSDINRWGRGFALGSPQDDFAATLTRGREPGTLNHYVSIDTHVLSMVLSRATGQSVTDYMQEKLYEPLGMEYDGYWIVDGDGTEMALGGLNLTLRDFAKLGSLYLHNGALGEKQIVPAEWVKVSTAADAPHIQPEQDDFGYGYQWWLPLSEDGEYMAMGVYGQYIYVNPAKNTVIVKLSANPHYNDLSYVPSSDYSHLAFFRSIGAREAD</sequence>
<dbReference type="PANTHER" id="PTHR43283">
    <property type="entry name" value="BETA-LACTAMASE-RELATED"/>
    <property type="match status" value="1"/>
</dbReference>
<reference evidence="3" key="1">
    <citation type="submission" date="2022-08" db="EMBL/GenBank/DDBJ databases">
        <title>Catabolic pathway analysis in culturable SAR92 clade bacteria reveals their overlooked roles in DMSP degradation in coastal seas.</title>
        <authorList>
            <person name="He X."/>
            <person name="Zhang X."/>
            <person name="Zhang Y."/>
        </authorList>
    </citation>
    <scope>NUCLEOTIDE SEQUENCE</scope>
    <source>
        <strain evidence="3">H455</strain>
    </source>
</reference>
<dbReference type="Gene3D" id="3.40.710.10">
    <property type="entry name" value="DD-peptidase/beta-lactamase superfamily"/>
    <property type="match status" value="1"/>
</dbReference>
<accession>A0ABY5TJB5</accession>
<evidence type="ECO:0000256" key="1">
    <source>
        <dbReference type="SAM" id="Phobius"/>
    </source>
</evidence>
<name>A0ABY5TJB5_9GAMM</name>
<evidence type="ECO:0000313" key="4">
    <source>
        <dbReference type="Proteomes" id="UP001059934"/>
    </source>
</evidence>
<dbReference type="InterPro" id="IPR012338">
    <property type="entry name" value="Beta-lactam/transpept-like"/>
</dbReference>
<dbReference type="Pfam" id="PF00144">
    <property type="entry name" value="Beta-lactamase"/>
    <property type="match status" value="1"/>
</dbReference>
<feature type="transmembrane region" description="Helical" evidence="1">
    <location>
        <begin position="6"/>
        <end position="23"/>
    </location>
</feature>
<evidence type="ECO:0000259" key="2">
    <source>
        <dbReference type="Pfam" id="PF00144"/>
    </source>
</evidence>
<gene>
    <name evidence="3" type="ORF">NYF23_07855</name>
</gene>
<dbReference type="EMBL" id="CP103416">
    <property type="protein sequence ID" value="UVW33952.1"/>
    <property type="molecule type" value="Genomic_DNA"/>
</dbReference>